<evidence type="ECO:0000256" key="1">
    <source>
        <dbReference type="SAM" id="Phobius"/>
    </source>
</evidence>
<keyword evidence="1" id="KW-0472">Membrane</keyword>
<feature type="transmembrane region" description="Helical" evidence="1">
    <location>
        <begin position="60"/>
        <end position="79"/>
    </location>
</feature>
<keyword evidence="1" id="KW-0812">Transmembrane</keyword>
<keyword evidence="1" id="KW-1133">Transmembrane helix</keyword>
<dbReference type="InterPro" id="IPR032126">
    <property type="entry name" value="LydA_holin"/>
</dbReference>
<dbReference type="EMBL" id="BK032631">
    <property type="protein sequence ID" value="DAF52285.1"/>
    <property type="molecule type" value="Genomic_DNA"/>
</dbReference>
<reference evidence="2" key="1">
    <citation type="journal article" date="2021" name="Proc. Natl. Acad. Sci. U.S.A.">
        <title>A Catalog of Tens of Thousands of Viruses from Human Metagenomes Reveals Hidden Associations with Chronic Diseases.</title>
        <authorList>
            <person name="Tisza M.J."/>
            <person name="Buck C.B."/>
        </authorList>
    </citation>
    <scope>NUCLEOTIDE SEQUENCE</scope>
    <source>
        <strain evidence="2">CtIKM86</strain>
    </source>
</reference>
<accession>A0A8S5SMK9</accession>
<sequence>MIIYDIIFCSCAGCLIRYINLYKLRHTLNFVYLVLDMLVAVFIGYLFSKLYEDIHLSYNVALVTATLLGNAGSRALYILKRMINRSVQFTLFDEDTRNDSTRNKKP</sequence>
<feature type="transmembrane region" description="Helical" evidence="1">
    <location>
        <begin position="30"/>
        <end position="48"/>
    </location>
</feature>
<organism evidence="2">
    <name type="scientific">Podoviridae sp. ctIKM86</name>
    <dbReference type="NCBI Taxonomy" id="2827729"/>
    <lineage>
        <taxon>Viruses</taxon>
        <taxon>Duplodnaviria</taxon>
        <taxon>Heunggongvirae</taxon>
        <taxon>Uroviricota</taxon>
        <taxon>Caudoviricetes</taxon>
    </lineage>
</organism>
<protein>
    <submittedName>
        <fullName evidence="2">Holin</fullName>
    </submittedName>
</protein>
<proteinExistence type="predicted"/>
<name>A0A8S5SMK9_9CAUD</name>
<dbReference type="Pfam" id="PF16083">
    <property type="entry name" value="Phage_holin_3_3"/>
    <property type="match status" value="1"/>
</dbReference>
<evidence type="ECO:0000313" key="2">
    <source>
        <dbReference type="EMBL" id="DAF52285.1"/>
    </source>
</evidence>